<feature type="transmembrane region" description="Helical" evidence="1">
    <location>
        <begin position="64"/>
        <end position="83"/>
    </location>
</feature>
<evidence type="ECO:0000313" key="2">
    <source>
        <dbReference type="EMBL" id="KAL0447785.1"/>
    </source>
</evidence>
<proteinExistence type="predicted"/>
<keyword evidence="1" id="KW-1133">Transmembrane helix</keyword>
<accession>A0AAW2X2L7</accession>
<reference evidence="2" key="2">
    <citation type="journal article" date="2024" name="Plant">
        <title>Genomic evolution and insights into agronomic trait innovations of Sesamum species.</title>
        <authorList>
            <person name="Miao H."/>
            <person name="Wang L."/>
            <person name="Qu L."/>
            <person name="Liu H."/>
            <person name="Sun Y."/>
            <person name="Le M."/>
            <person name="Wang Q."/>
            <person name="Wei S."/>
            <person name="Zheng Y."/>
            <person name="Lin W."/>
            <person name="Duan Y."/>
            <person name="Cao H."/>
            <person name="Xiong S."/>
            <person name="Wang X."/>
            <person name="Wei L."/>
            <person name="Li C."/>
            <person name="Ma Q."/>
            <person name="Ju M."/>
            <person name="Zhao R."/>
            <person name="Li G."/>
            <person name="Mu C."/>
            <person name="Tian Q."/>
            <person name="Mei H."/>
            <person name="Zhang T."/>
            <person name="Gao T."/>
            <person name="Zhang H."/>
        </authorList>
    </citation>
    <scope>NUCLEOTIDE SEQUENCE</scope>
    <source>
        <strain evidence="2">KEN1</strain>
    </source>
</reference>
<evidence type="ECO:0000256" key="1">
    <source>
        <dbReference type="SAM" id="Phobius"/>
    </source>
</evidence>
<gene>
    <name evidence="2" type="ORF">Slati_1906400</name>
</gene>
<comment type="caution">
    <text evidence="2">The sequence shown here is derived from an EMBL/GenBank/DDBJ whole genome shotgun (WGS) entry which is preliminary data.</text>
</comment>
<sequence length="118" mass="12913">MLFWFVHADDIMFSKLLRDDLGLLPPLRLPGHHGGLRPLVIKEENAMPPPCLGLLLRGHGLVPLLFLPAALPVTLLLHLLILLETWASGRLGLIPPPQGGLYDHPMLSQEKEGASARA</sequence>
<keyword evidence="1" id="KW-0812">Transmembrane</keyword>
<name>A0AAW2X2L7_9LAMI</name>
<organism evidence="2">
    <name type="scientific">Sesamum latifolium</name>
    <dbReference type="NCBI Taxonomy" id="2727402"/>
    <lineage>
        <taxon>Eukaryota</taxon>
        <taxon>Viridiplantae</taxon>
        <taxon>Streptophyta</taxon>
        <taxon>Embryophyta</taxon>
        <taxon>Tracheophyta</taxon>
        <taxon>Spermatophyta</taxon>
        <taxon>Magnoliopsida</taxon>
        <taxon>eudicotyledons</taxon>
        <taxon>Gunneridae</taxon>
        <taxon>Pentapetalae</taxon>
        <taxon>asterids</taxon>
        <taxon>lamiids</taxon>
        <taxon>Lamiales</taxon>
        <taxon>Pedaliaceae</taxon>
        <taxon>Sesamum</taxon>
    </lineage>
</organism>
<dbReference type="AlphaFoldDB" id="A0AAW2X2L7"/>
<dbReference type="EMBL" id="JACGWN010000006">
    <property type="protein sequence ID" value="KAL0447785.1"/>
    <property type="molecule type" value="Genomic_DNA"/>
</dbReference>
<reference evidence="2" key="1">
    <citation type="submission" date="2020-06" db="EMBL/GenBank/DDBJ databases">
        <authorList>
            <person name="Li T."/>
            <person name="Hu X."/>
            <person name="Zhang T."/>
            <person name="Song X."/>
            <person name="Zhang H."/>
            <person name="Dai N."/>
            <person name="Sheng W."/>
            <person name="Hou X."/>
            <person name="Wei L."/>
        </authorList>
    </citation>
    <scope>NUCLEOTIDE SEQUENCE</scope>
    <source>
        <strain evidence="2">KEN1</strain>
        <tissue evidence="2">Leaf</tissue>
    </source>
</reference>
<protein>
    <submittedName>
        <fullName evidence="2">Uncharacterized protein</fullName>
    </submittedName>
</protein>
<keyword evidence="1" id="KW-0472">Membrane</keyword>